<dbReference type="EMBL" id="ATHI01000005">
    <property type="protein sequence ID" value="EPR34931.1"/>
    <property type="molecule type" value="Genomic_DNA"/>
</dbReference>
<reference evidence="2 3" key="1">
    <citation type="journal article" date="2013" name="Genome Announc.">
        <title>Draft genome sequences for three mercury-methylating, sulfate-reducing bacteria.</title>
        <authorList>
            <person name="Brown S.D."/>
            <person name="Hurt R.A.Jr."/>
            <person name="Gilmour C.C."/>
            <person name="Elias D.A."/>
        </authorList>
    </citation>
    <scope>NUCLEOTIDE SEQUENCE [LARGE SCALE GENOMIC DNA]</scope>
    <source>
        <strain evidence="2 3">DSM 16529</strain>
    </source>
</reference>
<evidence type="ECO:0000313" key="2">
    <source>
        <dbReference type="EMBL" id="EPR34931.1"/>
    </source>
</evidence>
<dbReference type="AlphaFoldDB" id="S7TE11"/>
<protein>
    <submittedName>
        <fullName evidence="2">Uncharacterized protein</fullName>
    </submittedName>
</protein>
<sequence>MRFAAAQGANRRLPPFSAPGRTRTRAPLCIDFADNCLKYSAMPWTRPDILPAGRLALSGELPPKER</sequence>
<dbReference type="Proteomes" id="UP000014975">
    <property type="component" value="Unassembled WGS sequence"/>
</dbReference>
<proteinExistence type="predicted"/>
<name>S7TE11_9BACT</name>
<dbReference type="STRING" id="1121439.dsat_2294"/>
<evidence type="ECO:0000313" key="3">
    <source>
        <dbReference type="Proteomes" id="UP000014975"/>
    </source>
</evidence>
<organism evidence="2 3">
    <name type="scientific">Alkalidesulfovibrio alkalitolerans DSM 16529</name>
    <dbReference type="NCBI Taxonomy" id="1121439"/>
    <lineage>
        <taxon>Bacteria</taxon>
        <taxon>Pseudomonadati</taxon>
        <taxon>Thermodesulfobacteriota</taxon>
        <taxon>Desulfovibrionia</taxon>
        <taxon>Desulfovibrionales</taxon>
        <taxon>Desulfovibrionaceae</taxon>
        <taxon>Alkalidesulfovibrio</taxon>
    </lineage>
</organism>
<evidence type="ECO:0000256" key="1">
    <source>
        <dbReference type="SAM" id="MobiDB-lite"/>
    </source>
</evidence>
<keyword evidence="3" id="KW-1185">Reference proteome</keyword>
<comment type="caution">
    <text evidence="2">The sequence shown here is derived from an EMBL/GenBank/DDBJ whole genome shotgun (WGS) entry which is preliminary data.</text>
</comment>
<feature type="region of interest" description="Disordered" evidence="1">
    <location>
        <begin position="1"/>
        <end position="20"/>
    </location>
</feature>
<accession>S7TE11</accession>
<gene>
    <name evidence="2" type="ORF">dsat_2294</name>
</gene>